<reference evidence="2 3" key="1">
    <citation type="submission" date="2024-09" db="EMBL/GenBank/DDBJ databases">
        <title>Chromosome-scale assembly of Riccia sorocarpa.</title>
        <authorList>
            <person name="Paukszto L."/>
        </authorList>
    </citation>
    <scope>NUCLEOTIDE SEQUENCE [LARGE SCALE GENOMIC DNA]</scope>
    <source>
        <strain evidence="2">LP-2024</strain>
        <tissue evidence="2">Aerial parts of the thallus</tissue>
    </source>
</reference>
<gene>
    <name evidence="2" type="ORF">R1sor_000497</name>
</gene>
<feature type="region of interest" description="Disordered" evidence="1">
    <location>
        <begin position="84"/>
        <end position="108"/>
    </location>
</feature>
<sequence length="317" mass="35719">MHTLISVPTHDESLKALGQGTLSTTGSGKFSRMGRREFDKSGDPLSQGPDPYRRQIYSHVNLEDEEILTTSALKAADFPPLQGISKPTSSLSKEAPSTATPLAPEERDRIPAKTNAWTNRAFLSINRTRWKDNPYLEQVESDWGKNIPDDEVKSALEELIRINPPGELDGAKAIKWSDDDMAVTKIRLDQLRKASVVAHTPVSTPTRDEMERWLDWTAVNKLNLLVVQLRVINKQLFLLVMKNQEQRDKLLSLPDLSLDGFPVVLSPWTIDFNHKKHTVRRVATWFELPGIDPMVEHLGNMMLSVLGQPTFRTAPRG</sequence>
<evidence type="ECO:0000256" key="1">
    <source>
        <dbReference type="SAM" id="MobiDB-lite"/>
    </source>
</evidence>
<organism evidence="2 3">
    <name type="scientific">Riccia sorocarpa</name>
    <dbReference type="NCBI Taxonomy" id="122646"/>
    <lineage>
        <taxon>Eukaryota</taxon>
        <taxon>Viridiplantae</taxon>
        <taxon>Streptophyta</taxon>
        <taxon>Embryophyta</taxon>
        <taxon>Marchantiophyta</taxon>
        <taxon>Marchantiopsida</taxon>
        <taxon>Marchantiidae</taxon>
        <taxon>Marchantiales</taxon>
        <taxon>Ricciaceae</taxon>
        <taxon>Riccia</taxon>
    </lineage>
</organism>
<dbReference type="Proteomes" id="UP001633002">
    <property type="component" value="Unassembled WGS sequence"/>
</dbReference>
<dbReference type="EMBL" id="JBJQOH010000006">
    <property type="protein sequence ID" value="KAL3682475.1"/>
    <property type="molecule type" value="Genomic_DNA"/>
</dbReference>
<feature type="compositionally biased region" description="Low complexity" evidence="1">
    <location>
        <begin position="17"/>
        <end position="28"/>
    </location>
</feature>
<evidence type="ECO:0000313" key="3">
    <source>
        <dbReference type="Proteomes" id="UP001633002"/>
    </source>
</evidence>
<protein>
    <submittedName>
        <fullName evidence="2">Uncharacterized protein</fullName>
    </submittedName>
</protein>
<accession>A0ABD3GWF3</accession>
<evidence type="ECO:0000313" key="2">
    <source>
        <dbReference type="EMBL" id="KAL3682475.1"/>
    </source>
</evidence>
<comment type="caution">
    <text evidence="2">The sequence shown here is derived from an EMBL/GenBank/DDBJ whole genome shotgun (WGS) entry which is preliminary data.</text>
</comment>
<feature type="region of interest" description="Disordered" evidence="1">
    <location>
        <begin position="16"/>
        <end position="51"/>
    </location>
</feature>
<feature type="compositionally biased region" description="Polar residues" evidence="1">
    <location>
        <begin position="85"/>
        <end position="100"/>
    </location>
</feature>
<name>A0ABD3GWF3_9MARC</name>
<keyword evidence="3" id="KW-1185">Reference proteome</keyword>
<dbReference type="AlphaFoldDB" id="A0ABD3GWF3"/>
<proteinExistence type="predicted"/>